<reference evidence="5 6" key="1">
    <citation type="journal article" date="2016" name="DNA Res.">
        <title>The draft genome of MD-2 pineapple using hybrid error correction of long reads.</title>
        <authorList>
            <person name="Redwan R.M."/>
            <person name="Saidin A."/>
            <person name="Kumar S.V."/>
        </authorList>
    </citation>
    <scope>NUCLEOTIDE SEQUENCE [LARGE SCALE GENOMIC DNA]</scope>
    <source>
        <strain evidence="6">cv. MD2</strain>
        <tissue evidence="5">Leaf</tissue>
    </source>
</reference>
<comment type="caution">
    <text evidence="5">The sequence shown here is derived from an EMBL/GenBank/DDBJ whole genome shotgun (WGS) entry which is preliminary data.</text>
</comment>
<protein>
    <submittedName>
        <fullName evidence="5">Transcriptional corepressor LEUNIG</fullName>
    </submittedName>
</protein>
<dbReference type="InterPro" id="IPR020472">
    <property type="entry name" value="WD40_PAC1"/>
</dbReference>
<evidence type="ECO:0000256" key="1">
    <source>
        <dbReference type="ARBA" id="ARBA00022574"/>
    </source>
</evidence>
<dbReference type="InterPro" id="IPR044716">
    <property type="entry name" value="LEUNIG-like"/>
</dbReference>
<dbReference type="EMBL" id="LSRQ01008354">
    <property type="protein sequence ID" value="OAY63321.1"/>
    <property type="molecule type" value="Genomic_DNA"/>
</dbReference>
<feature type="compositionally biased region" description="Polar residues" evidence="4">
    <location>
        <begin position="7"/>
        <end position="23"/>
    </location>
</feature>
<dbReference type="PRINTS" id="PR00320">
    <property type="entry name" value="GPROTEINBRPT"/>
</dbReference>
<evidence type="ECO:0000256" key="4">
    <source>
        <dbReference type="SAM" id="MobiDB-lite"/>
    </source>
</evidence>
<dbReference type="Pfam" id="PF00400">
    <property type="entry name" value="WD40"/>
    <property type="match status" value="4"/>
</dbReference>
<dbReference type="InterPro" id="IPR019775">
    <property type="entry name" value="WD40_repeat_CS"/>
</dbReference>
<evidence type="ECO:0000256" key="3">
    <source>
        <dbReference type="PROSITE-ProRule" id="PRU00221"/>
    </source>
</evidence>
<keyword evidence="1 3" id="KW-0853">WD repeat</keyword>
<name>A0A199UF28_ANACO</name>
<feature type="repeat" description="WD" evidence="3">
    <location>
        <begin position="178"/>
        <end position="219"/>
    </location>
</feature>
<dbReference type="AlphaFoldDB" id="A0A199UF28"/>
<dbReference type="PANTHER" id="PTHR44376">
    <property type="entry name" value="TRANSCRIPTIONAL REGULATOR OF FILAMENTOUS GROWTH FLO8"/>
    <property type="match status" value="1"/>
</dbReference>
<gene>
    <name evidence="5" type="ORF">ACMD2_11810</name>
</gene>
<sequence>MKRGRPSSRNGATGSNNLGPSSSDEVRELREQVTALAAVVRWQGQQLAALQELLRQQAAAAIAQLNPNPPLPPLRLAADNLPTPSPRTAVATNPPATIDLNETDTVAEDAVADPRDTIGRCMDVTKGFTFAEVGATRASTNKVICCHFSSDGKLLATGGHDKKAVLWYTEPLKPKSTLEEHSLLITDVRFSPSMPGLATSSFDKTVRVWDAEKGGTTQMRFQPRQGRYLAAAADCSISIFDAETQACRQTLQGHTKHVHSICWDFTGEYLASVSEDSVKVWSVGSGSEGDCAYELSSNGNKFHSCVFHPTYPSLLSLELWDMSENKTMTLAAHEGLIASLAVSNTTGLVASASHDKCVKLWK</sequence>
<dbReference type="CDD" id="cd00200">
    <property type="entry name" value="WD40"/>
    <property type="match status" value="1"/>
</dbReference>
<dbReference type="PROSITE" id="PS50294">
    <property type="entry name" value="WD_REPEATS_REGION"/>
    <property type="match status" value="2"/>
</dbReference>
<dbReference type="Gene3D" id="2.130.10.10">
    <property type="entry name" value="YVTN repeat-like/Quinoprotein amine dehydrogenase"/>
    <property type="match status" value="2"/>
</dbReference>
<dbReference type="Proteomes" id="UP000092600">
    <property type="component" value="Unassembled WGS sequence"/>
</dbReference>
<dbReference type="PROSITE" id="PS50082">
    <property type="entry name" value="WD_REPEATS_2"/>
    <property type="match status" value="3"/>
</dbReference>
<dbReference type="InterPro" id="IPR001680">
    <property type="entry name" value="WD40_rpt"/>
</dbReference>
<organism evidence="5 6">
    <name type="scientific">Ananas comosus</name>
    <name type="common">Pineapple</name>
    <name type="synonym">Ananas ananas</name>
    <dbReference type="NCBI Taxonomy" id="4615"/>
    <lineage>
        <taxon>Eukaryota</taxon>
        <taxon>Viridiplantae</taxon>
        <taxon>Streptophyta</taxon>
        <taxon>Embryophyta</taxon>
        <taxon>Tracheophyta</taxon>
        <taxon>Spermatophyta</taxon>
        <taxon>Magnoliopsida</taxon>
        <taxon>Liliopsida</taxon>
        <taxon>Poales</taxon>
        <taxon>Bromeliaceae</taxon>
        <taxon>Bromelioideae</taxon>
        <taxon>Ananas</taxon>
    </lineage>
</organism>
<dbReference type="GO" id="GO:0003714">
    <property type="term" value="F:transcription corepressor activity"/>
    <property type="evidence" value="ECO:0007669"/>
    <property type="project" value="InterPro"/>
</dbReference>
<evidence type="ECO:0000256" key="2">
    <source>
        <dbReference type="ARBA" id="ARBA00022737"/>
    </source>
</evidence>
<evidence type="ECO:0000313" key="5">
    <source>
        <dbReference type="EMBL" id="OAY63321.1"/>
    </source>
</evidence>
<dbReference type="InterPro" id="IPR036322">
    <property type="entry name" value="WD40_repeat_dom_sf"/>
</dbReference>
<accession>A0A199UF28</accession>
<proteinExistence type="predicted"/>
<feature type="region of interest" description="Disordered" evidence="4">
    <location>
        <begin position="1"/>
        <end position="26"/>
    </location>
</feature>
<keyword evidence="2" id="KW-0677">Repeat</keyword>
<dbReference type="SMART" id="SM00320">
    <property type="entry name" value="WD40"/>
    <property type="match status" value="4"/>
</dbReference>
<dbReference type="SUPFAM" id="SSF50978">
    <property type="entry name" value="WD40 repeat-like"/>
    <property type="match status" value="1"/>
</dbReference>
<dbReference type="PROSITE" id="PS00678">
    <property type="entry name" value="WD_REPEATS_1"/>
    <property type="match status" value="1"/>
</dbReference>
<dbReference type="InterPro" id="IPR015943">
    <property type="entry name" value="WD40/YVTN_repeat-like_dom_sf"/>
</dbReference>
<feature type="repeat" description="WD" evidence="3">
    <location>
        <begin position="330"/>
        <end position="362"/>
    </location>
</feature>
<dbReference type="STRING" id="4615.A0A199UF28"/>
<feature type="repeat" description="WD" evidence="3">
    <location>
        <begin position="136"/>
        <end position="167"/>
    </location>
</feature>
<evidence type="ECO:0000313" key="6">
    <source>
        <dbReference type="Proteomes" id="UP000092600"/>
    </source>
</evidence>
<dbReference type="PANTHER" id="PTHR44376:SF5">
    <property type="entry name" value="TRANSCRIPTIONAL COREPRESSOR LEUNIG ISOFORM X1"/>
    <property type="match status" value="1"/>
</dbReference>